<comment type="subcellular location">
    <subcellularLocation>
        <location evidence="1 7">Cell membrane</location>
        <topology evidence="1 7">Multi-pass membrane protein</topology>
    </subcellularLocation>
</comment>
<evidence type="ECO:0000256" key="4">
    <source>
        <dbReference type="ARBA" id="ARBA00022692"/>
    </source>
</evidence>
<keyword evidence="3" id="KW-1003">Cell membrane</keyword>
<gene>
    <name evidence="10" type="ORF">ACFO4E_18125</name>
</gene>
<evidence type="ECO:0000259" key="9">
    <source>
        <dbReference type="PROSITE" id="PS50928"/>
    </source>
</evidence>
<evidence type="ECO:0000256" key="1">
    <source>
        <dbReference type="ARBA" id="ARBA00004651"/>
    </source>
</evidence>
<sequence>MTREAIRGGRPPARTAAPVSGATGTGPRRRPGGGRRGGGRLGVRAVGYGVLALGTVLYLGPFLIQIAGSFKTDPGAAQDPLGLIPDPATLQAWRKAFGLDTVLEMPIGRWLGNSVLVTVSITLGRLLIDSLIGYALARLRFTGRSLINALVIAVMAVPGVVLLIPKFLVLKQLGIFDSYAGMILPLLFDAVGILLMKTAFEQVPRELEEAARIDGAGVFTTYWRVVLPLVRPALITVGILSFQGSWNEFTHFLIATSDPAYETLNLGLARLAAGPLGGSQQFPLKLALATLSTLPVLIVYIVFQRHFIRSQMSAGGKE</sequence>
<dbReference type="EMBL" id="JBHSFQ010000018">
    <property type="protein sequence ID" value="MFC4563781.1"/>
    <property type="molecule type" value="Genomic_DNA"/>
</dbReference>
<keyword evidence="6 7" id="KW-0472">Membrane</keyword>
<organism evidence="10 11">
    <name type="scientific">Nocardiopsis mangrovi</name>
    <dbReference type="NCBI Taxonomy" id="1179818"/>
    <lineage>
        <taxon>Bacteria</taxon>
        <taxon>Bacillati</taxon>
        <taxon>Actinomycetota</taxon>
        <taxon>Actinomycetes</taxon>
        <taxon>Streptosporangiales</taxon>
        <taxon>Nocardiopsidaceae</taxon>
        <taxon>Nocardiopsis</taxon>
    </lineage>
</organism>
<feature type="transmembrane region" description="Helical" evidence="7">
    <location>
        <begin position="180"/>
        <end position="200"/>
    </location>
</feature>
<feature type="domain" description="ABC transmembrane type-1" evidence="9">
    <location>
        <begin position="111"/>
        <end position="303"/>
    </location>
</feature>
<comment type="caution">
    <text evidence="10">The sequence shown here is derived from an EMBL/GenBank/DDBJ whole genome shotgun (WGS) entry which is preliminary data.</text>
</comment>
<keyword evidence="2 7" id="KW-0813">Transport</keyword>
<proteinExistence type="inferred from homology"/>
<evidence type="ECO:0000256" key="8">
    <source>
        <dbReference type="SAM" id="MobiDB-lite"/>
    </source>
</evidence>
<dbReference type="SUPFAM" id="SSF161098">
    <property type="entry name" value="MetI-like"/>
    <property type="match status" value="1"/>
</dbReference>
<feature type="transmembrane region" description="Helical" evidence="7">
    <location>
        <begin position="115"/>
        <end position="137"/>
    </location>
</feature>
<dbReference type="Proteomes" id="UP001595923">
    <property type="component" value="Unassembled WGS sequence"/>
</dbReference>
<evidence type="ECO:0000256" key="6">
    <source>
        <dbReference type="ARBA" id="ARBA00023136"/>
    </source>
</evidence>
<dbReference type="Gene3D" id="1.10.3720.10">
    <property type="entry name" value="MetI-like"/>
    <property type="match status" value="1"/>
</dbReference>
<dbReference type="CDD" id="cd06261">
    <property type="entry name" value="TM_PBP2"/>
    <property type="match status" value="1"/>
</dbReference>
<evidence type="ECO:0000313" key="10">
    <source>
        <dbReference type="EMBL" id="MFC4563781.1"/>
    </source>
</evidence>
<evidence type="ECO:0000256" key="2">
    <source>
        <dbReference type="ARBA" id="ARBA00022448"/>
    </source>
</evidence>
<dbReference type="InterPro" id="IPR000515">
    <property type="entry name" value="MetI-like"/>
</dbReference>
<reference evidence="11" key="1">
    <citation type="journal article" date="2019" name="Int. J. Syst. Evol. Microbiol.">
        <title>The Global Catalogue of Microorganisms (GCM) 10K type strain sequencing project: providing services to taxonomists for standard genome sequencing and annotation.</title>
        <authorList>
            <consortium name="The Broad Institute Genomics Platform"/>
            <consortium name="The Broad Institute Genome Sequencing Center for Infectious Disease"/>
            <person name="Wu L."/>
            <person name="Ma J."/>
        </authorList>
    </citation>
    <scope>NUCLEOTIDE SEQUENCE [LARGE SCALE GENOMIC DNA]</scope>
    <source>
        <strain evidence="11">XZYJ18</strain>
    </source>
</reference>
<feature type="transmembrane region" description="Helical" evidence="7">
    <location>
        <begin position="284"/>
        <end position="303"/>
    </location>
</feature>
<feature type="region of interest" description="Disordered" evidence="8">
    <location>
        <begin position="1"/>
        <end position="38"/>
    </location>
</feature>
<dbReference type="PANTHER" id="PTHR43744:SF12">
    <property type="entry name" value="ABC TRANSPORTER PERMEASE PROTEIN MG189-RELATED"/>
    <property type="match status" value="1"/>
</dbReference>
<comment type="similarity">
    <text evidence="7">Belongs to the binding-protein-dependent transport system permease family.</text>
</comment>
<accession>A0ABV9E084</accession>
<protein>
    <submittedName>
        <fullName evidence="10">Carbohydrate ABC transporter permease</fullName>
    </submittedName>
</protein>
<dbReference type="Pfam" id="PF00528">
    <property type="entry name" value="BPD_transp_1"/>
    <property type="match status" value="1"/>
</dbReference>
<dbReference type="InterPro" id="IPR035906">
    <property type="entry name" value="MetI-like_sf"/>
</dbReference>
<evidence type="ECO:0000256" key="5">
    <source>
        <dbReference type="ARBA" id="ARBA00022989"/>
    </source>
</evidence>
<evidence type="ECO:0000256" key="7">
    <source>
        <dbReference type="RuleBase" id="RU363032"/>
    </source>
</evidence>
<evidence type="ECO:0000256" key="3">
    <source>
        <dbReference type="ARBA" id="ARBA00022475"/>
    </source>
</evidence>
<feature type="transmembrane region" description="Helical" evidence="7">
    <location>
        <begin position="149"/>
        <end position="168"/>
    </location>
</feature>
<dbReference type="PANTHER" id="PTHR43744">
    <property type="entry name" value="ABC TRANSPORTER PERMEASE PROTEIN MG189-RELATED-RELATED"/>
    <property type="match status" value="1"/>
</dbReference>
<dbReference type="RefSeq" id="WP_378576349.1">
    <property type="nucleotide sequence ID" value="NZ_JBHSFQ010000018.1"/>
</dbReference>
<keyword evidence="11" id="KW-1185">Reference proteome</keyword>
<keyword evidence="4 7" id="KW-0812">Transmembrane</keyword>
<dbReference type="PROSITE" id="PS50928">
    <property type="entry name" value="ABC_TM1"/>
    <property type="match status" value="1"/>
</dbReference>
<evidence type="ECO:0000313" key="11">
    <source>
        <dbReference type="Proteomes" id="UP001595923"/>
    </source>
</evidence>
<feature type="transmembrane region" description="Helical" evidence="7">
    <location>
        <begin position="45"/>
        <end position="64"/>
    </location>
</feature>
<feature type="transmembrane region" description="Helical" evidence="7">
    <location>
        <begin position="221"/>
        <end position="242"/>
    </location>
</feature>
<keyword evidence="5 7" id="KW-1133">Transmembrane helix</keyword>
<name>A0ABV9E084_9ACTN</name>